<sequence length="525" mass="57866">MTRTQNAVVIGLDGVPWNLVERWSEAGELPTFARLIEEGAAGGLESTTPASTPLAWPSIATGTWPDKHGLYWFRGLEGDYTHRMNTSHDLTQPTLWEMLDSAVVGNVPMTYPAKEIDGRLVTGMMTASRDEGFTHPSALATEIEERIPEYEVGLDWSEYGDDPAEFVDELDGMVDARVDLMELPMEEGDPRLFFFVYTAPDRLQHLVWDEDVLLDHYRRLDDALATALDYADRRSANLFVVSDHGFGEVSTIVAVNRILERKGYLTRRENTGTRGLLERVGLTKRSVRSWIDRMGIDEDQLIESVPQAFVDMASLQIPGERALYDVNYEETTAFVHGEGCLYVNDTERFESGTVEPESVPRVKRELRELLSSVEDPDTGTAVLEVHDGDDLFPGDDGSPDLIVEADDGYEVQTPLTDEEFYSTGAKAASHRSEGILLARGPDVEPGSVPDGATVVDVAPTILHLCGEPIPAATDGRVLSEIVASDSPAADAQIETRRYSGAEAGIDPDSDVESVERRLQGLGYIE</sequence>
<dbReference type="Gene3D" id="3.40.720.10">
    <property type="entry name" value="Alkaline Phosphatase, subunit A"/>
    <property type="match status" value="2"/>
</dbReference>
<dbReference type="Proteomes" id="UP000509750">
    <property type="component" value="Chromosome"/>
</dbReference>
<protein>
    <submittedName>
        <fullName evidence="1">Alkaline phosphatase family protein</fullName>
    </submittedName>
</protein>
<dbReference type="PANTHER" id="PTHR10151">
    <property type="entry name" value="ECTONUCLEOTIDE PYROPHOSPHATASE/PHOSPHODIESTERASE"/>
    <property type="match status" value="1"/>
</dbReference>
<dbReference type="Pfam" id="PF01663">
    <property type="entry name" value="Phosphodiest"/>
    <property type="match status" value="1"/>
</dbReference>
<dbReference type="InterPro" id="IPR017850">
    <property type="entry name" value="Alkaline_phosphatase_core_sf"/>
</dbReference>
<dbReference type="PANTHER" id="PTHR10151:SF120">
    <property type="entry name" value="BIS(5'-ADENOSYL)-TRIPHOSPHATASE"/>
    <property type="match status" value="1"/>
</dbReference>
<dbReference type="GeneID" id="56028458"/>
<dbReference type="InterPro" id="IPR002591">
    <property type="entry name" value="Phosphodiest/P_Trfase"/>
</dbReference>
<name>A0A7D5GK41_9EURY</name>
<dbReference type="GO" id="GO:0016787">
    <property type="term" value="F:hydrolase activity"/>
    <property type="evidence" value="ECO:0007669"/>
    <property type="project" value="UniProtKB-ARBA"/>
</dbReference>
<evidence type="ECO:0000313" key="1">
    <source>
        <dbReference type="EMBL" id="QLG27204.1"/>
    </source>
</evidence>
<dbReference type="KEGG" id="halg:HUG10_06455"/>
<gene>
    <name evidence="1" type="ORF">HUG10_06455</name>
</gene>
<evidence type="ECO:0000313" key="2">
    <source>
        <dbReference type="Proteomes" id="UP000509750"/>
    </source>
</evidence>
<dbReference type="RefSeq" id="WP_179168779.1">
    <property type="nucleotide sequence ID" value="NZ_CP058529.1"/>
</dbReference>
<accession>A0A7D5GK41</accession>
<keyword evidence="2" id="KW-1185">Reference proteome</keyword>
<dbReference type="OrthoDB" id="198670at2157"/>
<dbReference type="SUPFAM" id="SSF53649">
    <property type="entry name" value="Alkaline phosphatase-like"/>
    <property type="match status" value="2"/>
</dbReference>
<dbReference type="AlphaFoldDB" id="A0A7D5GK41"/>
<proteinExistence type="predicted"/>
<reference evidence="1 2" key="1">
    <citation type="submission" date="2020-07" db="EMBL/GenBank/DDBJ databases">
        <title>Gai3-2, isolated from salt lake.</title>
        <authorList>
            <person name="Cui H."/>
            <person name="Shi X."/>
        </authorList>
    </citation>
    <scope>NUCLEOTIDE SEQUENCE [LARGE SCALE GENOMIC DNA]</scope>
    <source>
        <strain evidence="1 2">Gai3-2</strain>
    </source>
</reference>
<dbReference type="EMBL" id="CP058529">
    <property type="protein sequence ID" value="QLG27204.1"/>
    <property type="molecule type" value="Genomic_DNA"/>
</dbReference>
<organism evidence="1 2">
    <name type="scientific">Halorarum halophilum</name>
    <dbReference type="NCBI Taxonomy" id="2743090"/>
    <lineage>
        <taxon>Archaea</taxon>
        <taxon>Methanobacteriati</taxon>
        <taxon>Methanobacteriota</taxon>
        <taxon>Stenosarchaea group</taxon>
        <taxon>Halobacteria</taxon>
        <taxon>Halobacteriales</taxon>
        <taxon>Haloferacaceae</taxon>
        <taxon>Halorarum</taxon>
    </lineage>
</organism>